<dbReference type="Pfam" id="PF14135">
    <property type="entry name" value="DUF4302"/>
    <property type="match status" value="1"/>
</dbReference>
<dbReference type="PROSITE" id="PS51257">
    <property type="entry name" value="PROKAR_LIPOPROTEIN"/>
    <property type="match status" value="1"/>
</dbReference>
<reference evidence="2 3" key="1">
    <citation type="submission" date="2020-05" db="EMBL/GenBank/DDBJ databases">
        <title>Distinct polysaccharide utilization as determinants for interspecies competition between intestinal Prevotella spp.</title>
        <authorList>
            <person name="Galvez E.J.C."/>
            <person name="Iljazovic A."/>
            <person name="Strowig T."/>
        </authorList>
    </citation>
    <scope>NUCLEOTIDE SEQUENCE [LARGE SCALE GENOMIC DNA]</scope>
    <source>
        <strain evidence="2 3">PCHR</strain>
    </source>
</reference>
<dbReference type="RefSeq" id="WP_172343563.1">
    <property type="nucleotide sequence ID" value="NZ_CASYYZ010000003.1"/>
</dbReference>
<keyword evidence="3" id="KW-1185">Reference proteome</keyword>
<proteinExistence type="predicted"/>
<name>A0ABX2B1P3_9BACT</name>
<dbReference type="EMBL" id="JABKKJ010000001">
    <property type="protein sequence ID" value="NPE24034.1"/>
    <property type="molecule type" value="Genomic_DNA"/>
</dbReference>
<evidence type="ECO:0000256" key="1">
    <source>
        <dbReference type="SAM" id="SignalP"/>
    </source>
</evidence>
<evidence type="ECO:0000313" key="3">
    <source>
        <dbReference type="Proteomes" id="UP000820977"/>
    </source>
</evidence>
<protein>
    <submittedName>
        <fullName evidence="2">DUF4302 domain-containing protein</fullName>
    </submittedName>
</protein>
<evidence type="ECO:0000313" key="2">
    <source>
        <dbReference type="EMBL" id="NPE24034.1"/>
    </source>
</evidence>
<comment type="caution">
    <text evidence="2">The sequence shown here is derived from an EMBL/GenBank/DDBJ whole genome shotgun (WGS) entry which is preliminary data.</text>
</comment>
<organism evidence="2 3">
    <name type="scientific">Xylanibacter caecicola</name>
    <dbReference type="NCBI Taxonomy" id="2736294"/>
    <lineage>
        <taxon>Bacteria</taxon>
        <taxon>Pseudomonadati</taxon>
        <taxon>Bacteroidota</taxon>
        <taxon>Bacteroidia</taxon>
        <taxon>Bacteroidales</taxon>
        <taxon>Prevotellaceae</taxon>
        <taxon>Xylanibacter</taxon>
    </lineage>
</organism>
<dbReference type="Proteomes" id="UP000820977">
    <property type="component" value="Unassembled WGS sequence"/>
</dbReference>
<sequence>MKKIFYFSLLVASALTFSSCTHEEDDIFDKSAAEILNEVSELYSERLASSEGGWAIEYYPTIIEDFDPTVDNQYQVQGYLLLADFNKDGSVNMGMKNIVSGNRFISDRSAWDVITDLGPVLSFSTYNNCIHPFAQPEESGVLDTDKGKGLEGDYEFMMLDVPENPEYIMLKGKKRGTYVRMSRLDADTDFASYYSNLDALNGKYFNPSAPNNLVMTLGETAMNVKDAGTGLITTWPVGGDEVADAVIRPFLTFVHNGEFRLRFRDAIELEDGSTAQEFAYNEEDDVFHGLENNDFTIAGPDANAFVYSYITDKHKIQWDRQSESAGQMKDVYENVYQGFRKLNYTLSNVQILNDVNNGLVCRVSYRTNRGTSATLNYKFSMELSDGAVTFKYIEPVGTSGNVLNTIPSLLDMLNALSSSFTASKSETGFDLTKTKLTSSANPNDWFVVTLIN</sequence>
<accession>A0ABX2B1P3</accession>
<feature type="chain" id="PRO_5046129008" evidence="1">
    <location>
        <begin position="24"/>
        <end position="452"/>
    </location>
</feature>
<gene>
    <name evidence="2" type="ORF">HPS54_00635</name>
</gene>
<dbReference type="InterPro" id="IPR025396">
    <property type="entry name" value="DUF4302"/>
</dbReference>
<keyword evidence="1" id="KW-0732">Signal</keyword>
<feature type="signal peptide" evidence="1">
    <location>
        <begin position="1"/>
        <end position="23"/>
    </location>
</feature>